<feature type="transmembrane region" description="Helical" evidence="5">
    <location>
        <begin position="12"/>
        <end position="31"/>
    </location>
</feature>
<evidence type="ECO:0000256" key="3">
    <source>
        <dbReference type="ARBA" id="ARBA00022989"/>
    </source>
</evidence>
<name>A0A8S0XNQ0_CYCAE</name>
<evidence type="ECO:0000313" key="8">
    <source>
        <dbReference type="Proteomes" id="UP000467700"/>
    </source>
</evidence>
<comment type="subcellular location">
    <subcellularLocation>
        <location evidence="1">Membrane</location>
        <topology evidence="1">Multi-pass membrane protein</topology>
    </subcellularLocation>
</comment>
<evidence type="ECO:0000313" key="7">
    <source>
        <dbReference type="EMBL" id="CAA7261317.1"/>
    </source>
</evidence>
<dbReference type="GO" id="GO:0016020">
    <property type="term" value="C:membrane"/>
    <property type="evidence" value="ECO:0007669"/>
    <property type="project" value="UniProtKB-SubCell"/>
</dbReference>
<feature type="domain" description="MARVEL" evidence="6">
    <location>
        <begin position="6"/>
        <end position="144"/>
    </location>
</feature>
<evidence type="ECO:0000256" key="1">
    <source>
        <dbReference type="ARBA" id="ARBA00004141"/>
    </source>
</evidence>
<evidence type="ECO:0000256" key="5">
    <source>
        <dbReference type="SAM" id="Phobius"/>
    </source>
</evidence>
<reference evidence="7 8" key="1">
    <citation type="submission" date="2020-01" db="EMBL/GenBank/DDBJ databases">
        <authorList>
            <person name="Gupta K D."/>
        </authorList>
    </citation>
    <scope>NUCLEOTIDE SEQUENCE [LARGE SCALE GENOMIC DNA]</scope>
</reference>
<evidence type="ECO:0000259" key="6">
    <source>
        <dbReference type="Pfam" id="PF01284"/>
    </source>
</evidence>
<organism evidence="7 8">
    <name type="scientific">Cyclocybe aegerita</name>
    <name type="common">Black poplar mushroom</name>
    <name type="synonym">Agrocybe aegerita</name>
    <dbReference type="NCBI Taxonomy" id="1973307"/>
    <lineage>
        <taxon>Eukaryota</taxon>
        <taxon>Fungi</taxon>
        <taxon>Dikarya</taxon>
        <taxon>Basidiomycota</taxon>
        <taxon>Agaricomycotina</taxon>
        <taxon>Agaricomycetes</taxon>
        <taxon>Agaricomycetidae</taxon>
        <taxon>Agaricales</taxon>
        <taxon>Agaricineae</taxon>
        <taxon>Bolbitiaceae</taxon>
        <taxon>Cyclocybe</taxon>
    </lineage>
</organism>
<dbReference type="InterPro" id="IPR008253">
    <property type="entry name" value="Marvel"/>
</dbReference>
<dbReference type="OrthoDB" id="2117453at2759"/>
<evidence type="ECO:0000256" key="4">
    <source>
        <dbReference type="ARBA" id="ARBA00023136"/>
    </source>
</evidence>
<protein>
    <recommendedName>
        <fullName evidence="6">MARVEL domain-containing protein</fullName>
    </recommendedName>
</protein>
<dbReference type="Pfam" id="PF01284">
    <property type="entry name" value="MARVEL"/>
    <property type="match status" value="1"/>
</dbReference>
<keyword evidence="8" id="KW-1185">Reference proteome</keyword>
<feature type="transmembrane region" description="Helical" evidence="5">
    <location>
        <begin position="51"/>
        <end position="72"/>
    </location>
</feature>
<sequence>MDAAIRRGHPIVFGSIIVFSIIEMSISAWLTSQYTSLSPAPSGALRSRVHYILFLSVWTILFCGAFLGVFLVRKGSVLVSVAAHFVFLALTWILWLAAAAAITQTIGGALNCSTQTVFVFCGQLNALEGFAWLIWVMITFSLVLVLVRGIQSAKRGDGYGAGLVDA</sequence>
<keyword evidence="2 5" id="KW-0812">Transmembrane</keyword>
<comment type="caution">
    <text evidence="7">The sequence shown here is derived from an EMBL/GenBank/DDBJ whole genome shotgun (WGS) entry which is preliminary data.</text>
</comment>
<gene>
    <name evidence="7" type="ORF">AAE3_LOCUS3485</name>
</gene>
<feature type="transmembrane region" description="Helical" evidence="5">
    <location>
        <begin position="130"/>
        <end position="147"/>
    </location>
</feature>
<dbReference type="AlphaFoldDB" id="A0A8S0XNQ0"/>
<proteinExistence type="predicted"/>
<feature type="transmembrane region" description="Helical" evidence="5">
    <location>
        <begin position="84"/>
        <end position="110"/>
    </location>
</feature>
<keyword evidence="3 5" id="KW-1133">Transmembrane helix</keyword>
<evidence type="ECO:0000256" key="2">
    <source>
        <dbReference type="ARBA" id="ARBA00022692"/>
    </source>
</evidence>
<keyword evidence="4 5" id="KW-0472">Membrane</keyword>
<dbReference type="EMBL" id="CACVBS010000032">
    <property type="protein sequence ID" value="CAA7261317.1"/>
    <property type="molecule type" value="Genomic_DNA"/>
</dbReference>
<dbReference type="Proteomes" id="UP000467700">
    <property type="component" value="Unassembled WGS sequence"/>
</dbReference>
<accession>A0A8S0XNQ0</accession>